<reference evidence="2 3" key="1">
    <citation type="journal article" date="2018" name="Nat. Ecol. Evol.">
        <title>Shark genomes provide insights into elasmobranch evolution and the origin of vertebrates.</title>
        <authorList>
            <person name="Hara Y"/>
            <person name="Yamaguchi K"/>
            <person name="Onimaru K"/>
            <person name="Kadota M"/>
            <person name="Koyanagi M"/>
            <person name="Keeley SD"/>
            <person name="Tatsumi K"/>
            <person name="Tanaka K"/>
            <person name="Motone F"/>
            <person name="Kageyama Y"/>
            <person name="Nozu R"/>
            <person name="Adachi N"/>
            <person name="Nishimura O"/>
            <person name="Nakagawa R"/>
            <person name="Tanegashima C"/>
            <person name="Kiyatake I"/>
            <person name="Matsumoto R"/>
            <person name="Murakumo K"/>
            <person name="Nishida K"/>
            <person name="Terakita A"/>
            <person name="Kuratani S"/>
            <person name="Sato K"/>
            <person name="Hyodo S Kuraku.S."/>
        </authorList>
    </citation>
    <scope>NUCLEOTIDE SEQUENCE [LARGE SCALE GENOMIC DNA]</scope>
</reference>
<gene>
    <name evidence="2" type="ORF">scyTo_0018331</name>
</gene>
<organism evidence="2 3">
    <name type="scientific">Scyliorhinus torazame</name>
    <name type="common">Cloudy catshark</name>
    <name type="synonym">Catulus torazame</name>
    <dbReference type="NCBI Taxonomy" id="75743"/>
    <lineage>
        <taxon>Eukaryota</taxon>
        <taxon>Metazoa</taxon>
        <taxon>Chordata</taxon>
        <taxon>Craniata</taxon>
        <taxon>Vertebrata</taxon>
        <taxon>Chondrichthyes</taxon>
        <taxon>Elasmobranchii</taxon>
        <taxon>Galeomorphii</taxon>
        <taxon>Galeoidea</taxon>
        <taxon>Carcharhiniformes</taxon>
        <taxon>Scyliorhinidae</taxon>
        <taxon>Scyliorhinus</taxon>
    </lineage>
</organism>
<comment type="caution">
    <text evidence="2">The sequence shown here is derived from an EMBL/GenBank/DDBJ whole genome shotgun (WGS) entry which is preliminary data.</text>
</comment>
<feature type="region of interest" description="Disordered" evidence="1">
    <location>
        <begin position="42"/>
        <end position="68"/>
    </location>
</feature>
<dbReference type="EMBL" id="BFAA01012660">
    <property type="protein sequence ID" value="GCB76348.1"/>
    <property type="molecule type" value="Genomic_DNA"/>
</dbReference>
<feature type="compositionally biased region" description="Basic and acidic residues" evidence="1">
    <location>
        <begin position="42"/>
        <end position="62"/>
    </location>
</feature>
<accession>A0A401PTB6</accession>
<feature type="compositionally biased region" description="Basic and acidic residues" evidence="1">
    <location>
        <begin position="120"/>
        <end position="139"/>
    </location>
</feature>
<evidence type="ECO:0000313" key="3">
    <source>
        <dbReference type="Proteomes" id="UP000288216"/>
    </source>
</evidence>
<protein>
    <submittedName>
        <fullName evidence="2">Uncharacterized protein</fullName>
    </submittedName>
</protein>
<dbReference type="Proteomes" id="UP000288216">
    <property type="component" value="Unassembled WGS sequence"/>
</dbReference>
<dbReference type="AlphaFoldDB" id="A0A401PTB6"/>
<proteinExistence type="predicted"/>
<feature type="compositionally biased region" description="Polar residues" evidence="1">
    <location>
        <begin position="140"/>
        <end position="149"/>
    </location>
</feature>
<keyword evidence="3" id="KW-1185">Reference proteome</keyword>
<name>A0A401PTB6_SCYTO</name>
<sequence length="149" mass="16263">MEHHHPSARQHPVGDGLAAVGLRIHVADLGRMGAATDLVLDHHGDSEDQQGDHDDPAHDHSQRAAQKVGVQQVAVRVLLLGAELGTSDDLGGGQLRHGVSVNRQDAQVIIRSRDEVLQDESFARRGDDPERIEERRESATDQNPTRCLC</sequence>
<evidence type="ECO:0000256" key="1">
    <source>
        <dbReference type="SAM" id="MobiDB-lite"/>
    </source>
</evidence>
<evidence type="ECO:0000313" key="2">
    <source>
        <dbReference type="EMBL" id="GCB76348.1"/>
    </source>
</evidence>
<feature type="region of interest" description="Disordered" evidence="1">
    <location>
        <begin position="120"/>
        <end position="149"/>
    </location>
</feature>